<organism evidence="1 2">
    <name type="scientific">Bifidobacterium callimiconis</name>
    <dbReference type="NCBI Taxonomy" id="2306973"/>
    <lineage>
        <taxon>Bacteria</taxon>
        <taxon>Bacillati</taxon>
        <taxon>Actinomycetota</taxon>
        <taxon>Actinomycetes</taxon>
        <taxon>Bifidobacteriales</taxon>
        <taxon>Bifidobacteriaceae</taxon>
        <taxon>Bifidobacterium</taxon>
    </lineage>
</organism>
<dbReference type="RefSeq" id="WP_126031018.1">
    <property type="nucleotide sequence ID" value="NZ_QXGJ01000029.1"/>
</dbReference>
<accession>A0A430F643</accession>
<dbReference type="AlphaFoldDB" id="A0A430F643"/>
<dbReference type="EMBL" id="QXGJ01000029">
    <property type="protein sequence ID" value="RSX47118.1"/>
    <property type="molecule type" value="Genomic_DNA"/>
</dbReference>
<sequence>MTDSKQLIVPDDEPLMSHAFVSKIAAQVSLPYRRPKAREIVKRNGDLEVRFICGADCLPYGKYPRLFELWACTMIKTRNECWNPETMTLSIGKSFRDFLELLNVNVGGKSLRTIKPQLESLFKCAYIISYSTKTKSKGANFTVAETYNIDWLRDKPLHEPGTFENWVTLSKGYVQMLEDHPVPIDLKIAARFKSPMSLDVYWWLTKRYYRMHERVSITWRQLYDQFGSDSKEMKKFRQNFKEAVAEVKTAYPQARITCGREYVTLYPSETSVAPVSQVRREEKTAERRRSAEEGHWTGVAGAGRVWTTTDLFDVTAARAHFDGTTPAQECRYCLFDERNRASHGPLDGGVGEAEDVPLFEF</sequence>
<gene>
    <name evidence="1" type="ORF">D2E23_2253</name>
</gene>
<dbReference type="OrthoDB" id="3230627at2"/>
<dbReference type="Proteomes" id="UP000288607">
    <property type="component" value="Unassembled WGS sequence"/>
</dbReference>
<dbReference type="Pfam" id="PF04796">
    <property type="entry name" value="RepA_C"/>
    <property type="match status" value="1"/>
</dbReference>
<protein>
    <submittedName>
        <fullName evidence="1">Replication protein</fullName>
    </submittedName>
</protein>
<evidence type="ECO:0000313" key="1">
    <source>
        <dbReference type="EMBL" id="RSX47118.1"/>
    </source>
</evidence>
<dbReference type="InterPro" id="IPR006881">
    <property type="entry name" value="RepA_C"/>
</dbReference>
<keyword evidence="2" id="KW-1185">Reference proteome</keyword>
<evidence type="ECO:0000313" key="2">
    <source>
        <dbReference type="Proteomes" id="UP000288607"/>
    </source>
</evidence>
<reference evidence="1 2" key="1">
    <citation type="submission" date="2018-09" db="EMBL/GenBank/DDBJ databases">
        <title>Characterization of the phylogenetic diversity of five novel species belonging to the genus Bifidobacterium.</title>
        <authorList>
            <person name="Lugli G.A."/>
            <person name="Duranti S."/>
            <person name="Milani C."/>
        </authorList>
    </citation>
    <scope>NUCLEOTIDE SEQUENCE [LARGE SCALE GENOMIC DNA]</scope>
    <source>
        <strain evidence="1 2">2028B</strain>
    </source>
</reference>
<name>A0A430F643_9BIFI</name>
<proteinExistence type="predicted"/>
<comment type="caution">
    <text evidence="1">The sequence shown here is derived from an EMBL/GenBank/DDBJ whole genome shotgun (WGS) entry which is preliminary data.</text>
</comment>